<feature type="compositionally biased region" description="Basic residues" evidence="11">
    <location>
        <begin position="37"/>
        <end position="49"/>
    </location>
</feature>
<dbReference type="Proteomes" id="UP000184073">
    <property type="component" value="Unassembled WGS sequence"/>
</dbReference>
<evidence type="ECO:0000313" key="13">
    <source>
        <dbReference type="Proteomes" id="UP000184073"/>
    </source>
</evidence>
<dbReference type="EMBL" id="KV878131">
    <property type="protein sequence ID" value="OJJ04122.1"/>
    <property type="molecule type" value="Genomic_DNA"/>
</dbReference>
<evidence type="ECO:0000256" key="4">
    <source>
        <dbReference type="ARBA" id="ARBA00022490"/>
    </source>
</evidence>
<dbReference type="GO" id="GO:0008312">
    <property type="term" value="F:7S RNA binding"/>
    <property type="evidence" value="ECO:0007669"/>
    <property type="project" value="InterPro"/>
</dbReference>
<dbReference type="CDD" id="cd15481">
    <property type="entry name" value="SRP68-RBD"/>
    <property type="match status" value="1"/>
</dbReference>
<reference evidence="13" key="1">
    <citation type="journal article" date="2017" name="Genome Biol.">
        <title>Comparative genomics reveals high biological diversity and specific adaptations in the industrially and medically important fungal genus Aspergillus.</title>
        <authorList>
            <person name="de Vries R.P."/>
            <person name="Riley R."/>
            <person name="Wiebenga A."/>
            <person name="Aguilar-Osorio G."/>
            <person name="Amillis S."/>
            <person name="Uchima C.A."/>
            <person name="Anderluh G."/>
            <person name="Asadollahi M."/>
            <person name="Askin M."/>
            <person name="Barry K."/>
            <person name="Battaglia E."/>
            <person name="Bayram O."/>
            <person name="Benocci T."/>
            <person name="Braus-Stromeyer S.A."/>
            <person name="Caldana C."/>
            <person name="Canovas D."/>
            <person name="Cerqueira G.C."/>
            <person name="Chen F."/>
            <person name="Chen W."/>
            <person name="Choi C."/>
            <person name="Clum A."/>
            <person name="Dos Santos R.A."/>
            <person name="Damasio A.R."/>
            <person name="Diallinas G."/>
            <person name="Emri T."/>
            <person name="Fekete E."/>
            <person name="Flipphi M."/>
            <person name="Freyberg S."/>
            <person name="Gallo A."/>
            <person name="Gournas C."/>
            <person name="Habgood R."/>
            <person name="Hainaut M."/>
            <person name="Harispe M.L."/>
            <person name="Henrissat B."/>
            <person name="Hilden K.S."/>
            <person name="Hope R."/>
            <person name="Hossain A."/>
            <person name="Karabika E."/>
            <person name="Karaffa L."/>
            <person name="Karanyi Z."/>
            <person name="Krasevec N."/>
            <person name="Kuo A."/>
            <person name="Kusch H."/>
            <person name="LaButti K."/>
            <person name="Lagendijk E.L."/>
            <person name="Lapidus A."/>
            <person name="Levasseur A."/>
            <person name="Lindquist E."/>
            <person name="Lipzen A."/>
            <person name="Logrieco A.F."/>
            <person name="MacCabe A."/>
            <person name="Maekelae M.R."/>
            <person name="Malavazi I."/>
            <person name="Melin P."/>
            <person name="Meyer V."/>
            <person name="Mielnichuk N."/>
            <person name="Miskei M."/>
            <person name="Molnar A.P."/>
            <person name="Mule G."/>
            <person name="Ngan C.Y."/>
            <person name="Orejas M."/>
            <person name="Orosz E."/>
            <person name="Ouedraogo J.P."/>
            <person name="Overkamp K.M."/>
            <person name="Park H.-S."/>
            <person name="Perrone G."/>
            <person name="Piumi F."/>
            <person name="Punt P.J."/>
            <person name="Ram A.F."/>
            <person name="Ramon A."/>
            <person name="Rauscher S."/>
            <person name="Record E."/>
            <person name="Riano-Pachon D.M."/>
            <person name="Robert V."/>
            <person name="Roehrig J."/>
            <person name="Ruller R."/>
            <person name="Salamov A."/>
            <person name="Salih N.S."/>
            <person name="Samson R.A."/>
            <person name="Sandor E."/>
            <person name="Sanguinetti M."/>
            <person name="Schuetze T."/>
            <person name="Sepcic K."/>
            <person name="Shelest E."/>
            <person name="Sherlock G."/>
            <person name="Sophianopoulou V."/>
            <person name="Squina F.M."/>
            <person name="Sun H."/>
            <person name="Susca A."/>
            <person name="Todd R.B."/>
            <person name="Tsang A."/>
            <person name="Unkles S.E."/>
            <person name="van de Wiele N."/>
            <person name="van Rossen-Uffink D."/>
            <person name="Oliveira J.V."/>
            <person name="Vesth T.C."/>
            <person name="Visser J."/>
            <person name="Yu J.-H."/>
            <person name="Zhou M."/>
            <person name="Andersen M.R."/>
            <person name="Archer D.B."/>
            <person name="Baker S.E."/>
            <person name="Benoit I."/>
            <person name="Brakhage A.A."/>
            <person name="Braus G.H."/>
            <person name="Fischer R."/>
            <person name="Frisvad J.C."/>
            <person name="Goldman G.H."/>
            <person name="Houbraken J."/>
            <person name="Oakley B."/>
            <person name="Pocsi I."/>
            <person name="Scazzocchio C."/>
            <person name="Seiboth B."/>
            <person name="vanKuyk P.A."/>
            <person name="Wortman J."/>
            <person name="Dyer P.S."/>
            <person name="Grigoriev I.V."/>
        </authorList>
    </citation>
    <scope>NUCLEOTIDE SEQUENCE [LARGE SCALE GENOMIC DNA]</scope>
    <source>
        <strain evidence="13">CBS 583.65</strain>
    </source>
</reference>
<evidence type="ECO:0000256" key="5">
    <source>
        <dbReference type="ARBA" id="ARBA00022884"/>
    </source>
</evidence>
<evidence type="ECO:0000256" key="2">
    <source>
        <dbReference type="ARBA" id="ARBA00004604"/>
    </source>
</evidence>
<proteinExistence type="inferred from homology"/>
<dbReference type="InterPro" id="IPR026258">
    <property type="entry name" value="SRP68"/>
</dbReference>
<evidence type="ECO:0000256" key="11">
    <source>
        <dbReference type="SAM" id="MobiDB-lite"/>
    </source>
</evidence>
<feature type="region of interest" description="Disordered" evidence="11">
    <location>
        <begin position="37"/>
        <end position="56"/>
    </location>
</feature>
<evidence type="ECO:0000256" key="10">
    <source>
        <dbReference type="PIRNR" id="PIRNR038995"/>
    </source>
</evidence>
<dbReference type="PANTHER" id="PTHR12860">
    <property type="entry name" value="SIGNAL RECOGNITION PARTICLE 68 KDA PROTEIN"/>
    <property type="match status" value="1"/>
</dbReference>
<evidence type="ECO:0000256" key="8">
    <source>
        <dbReference type="ARBA" id="ARBA00023274"/>
    </source>
</evidence>
<evidence type="ECO:0000256" key="6">
    <source>
        <dbReference type="ARBA" id="ARBA00023135"/>
    </source>
</evidence>
<dbReference type="FunFam" id="1.10.3450.40:FF:000002">
    <property type="entry name" value="Signal recognition particle subunit SRP68"/>
    <property type="match status" value="1"/>
</dbReference>
<evidence type="ECO:0000256" key="3">
    <source>
        <dbReference type="ARBA" id="ARBA00009352"/>
    </source>
</evidence>
<dbReference type="PIRSF" id="PIRSF038995">
    <property type="entry name" value="SRP68"/>
    <property type="match status" value="1"/>
</dbReference>
<dbReference type="GeneID" id="63723824"/>
<evidence type="ECO:0000313" key="12">
    <source>
        <dbReference type="EMBL" id="OJJ04122.1"/>
    </source>
</evidence>
<sequence length="617" mass="67793">MDITDYIFARREEVLVAGDYNGYRAHTTRKLHNIRKKLGQTTPKGRKYTSKPPISAEDVGQNVANVHLLLLSAERAWAQAMHMKSTHSADPTAKGISGSARRHIISRLNKAAGYANQLASLLENKSSSGATDTDILEARAYLSSLIGASCLEKRSWEQCVRNYSISRVIYTALGQAARKDAFRDLLSGNIDPSLRYAAYQMKLPRSKPIPSLAIEYFPGDADIRSEVEKVDPNCLEEDAAGTRRTADGEVQQLPESINWRSHTVAIEDAVISQALAAASAEESRLAAWLNATEGSSASARDKAAAYDNVIIASQDAVDATKTAIDDLAGEGVDPSDKRMQSLQITRTAVNYALVGWRIGRNRVLCGENDGIIFEPSRMQSSKNKKVSSEYDESSGKKLTWLRERVVLYDSTLQSIEFILDLPGIAADTGFVRELEAKRNYFRALRCLTIGRSHALLGKSQNALALFSQALSLASETVTSSQSKVEIDEPPRSDVSLSQAQALEHELRALVTKYQGLVTLESISAQEQSSKSTNQSPLVERLHEYSGDRLDLNNLVPYPPEIRPIPVKPLFLDVAWNYIDYPREGKAAVSTGATQAQAAEPAAEERTTGRRGWFGFGR</sequence>
<organism evidence="12 13">
    <name type="scientific">Aspergillus versicolor CBS 583.65</name>
    <dbReference type="NCBI Taxonomy" id="1036611"/>
    <lineage>
        <taxon>Eukaryota</taxon>
        <taxon>Fungi</taxon>
        <taxon>Dikarya</taxon>
        <taxon>Ascomycota</taxon>
        <taxon>Pezizomycotina</taxon>
        <taxon>Eurotiomycetes</taxon>
        <taxon>Eurotiomycetidae</taxon>
        <taxon>Eurotiales</taxon>
        <taxon>Aspergillaceae</taxon>
        <taxon>Aspergillus</taxon>
        <taxon>Aspergillus subgen. Nidulantes</taxon>
    </lineage>
</organism>
<protein>
    <recommendedName>
        <fullName evidence="9 10">Signal recognition particle subunit SRP68</fullName>
        <shortName evidence="10">SRP68</shortName>
    </recommendedName>
</protein>
<dbReference type="GO" id="GO:0005730">
    <property type="term" value="C:nucleolus"/>
    <property type="evidence" value="ECO:0007669"/>
    <property type="project" value="UniProtKB-SubCell"/>
</dbReference>
<feature type="region of interest" description="Disordered" evidence="11">
    <location>
        <begin position="592"/>
        <end position="617"/>
    </location>
</feature>
<name>A0A1L9PRQ1_ASPVE</name>
<comment type="similarity">
    <text evidence="3 10">Belongs to the SRP68 family.</text>
</comment>
<evidence type="ECO:0000256" key="7">
    <source>
        <dbReference type="ARBA" id="ARBA00023242"/>
    </source>
</evidence>
<keyword evidence="6 10" id="KW-0733">Signal recognition particle</keyword>
<dbReference type="STRING" id="1036611.A0A1L9PRQ1"/>
<dbReference type="GO" id="GO:0006614">
    <property type="term" value="P:SRP-dependent cotranslational protein targeting to membrane"/>
    <property type="evidence" value="ECO:0007669"/>
    <property type="project" value="InterPro"/>
</dbReference>
<dbReference type="Pfam" id="PF16969">
    <property type="entry name" value="SRP68"/>
    <property type="match status" value="1"/>
</dbReference>
<dbReference type="InterPro" id="IPR038253">
    <property type="entry name" value="SRP68_N_sf"/>
</dbReference>
<dbReference type="GO" id="GO:0005047">
    <property type="term" value="F:signal recognition particle binding"/>
    <property type="evidence" value="ECO:0007669"/>
    <property type="project" value="InterPro"/>
</dbReference>
<keyword evidence="5 10" id="KW-0694">RNA-binding</keyword>
<evidence type="ECO:0000256" key="9">
    <source>
        <dbReference type="ARBA" id="ARBA00029498"/>
    </source>
</evidence>
<accession>A0A1L9PRQ1</accession>
<keyword evidence="13" id="KW-1185">Reference proteome</keyword>
<dbReference type="InterPro" id="IPR034652">
    <property type="entry name" value="SRP68-RBD"/>
</dbReference>
<dbReference type="Gene3D" id="1.10.3450.40">
    <property type="entry name" value="Signal recognition particle, SRP68 subunit, RNA-binding domain"/>
    <property type="match status" value="1"/>
</dbReference>
<evidence type="ECO:0000256" key="1">
    <source>
        <dbReference type="ARBA" id="ARBA00004496"/>
    </source>
</evidence>
<dbReference type="VEuPathDB" id="FungiDB:ASPVEDRAFT_152515"/>
<keyword evidence="7" id="KW-0539">Nucleus</keyword>
<dbReference type="GO" id="GO:0005786">
    <property type="term" value="C:signal recognition particle, endoplasmic reticulum targeting"/>
    <property type="evidence" value="ECO:0007669"/>
    <property type="project" value="UniProtKB-KW"/>
</dbReference>
<dbReference type="PANTHER" id="PTHR12860:SF0">
    <property type="entry name" value="SIGNAL RECOGNITION PARTICLE SUBUNIT SRP68"/>
    <property type="match status" value="1"/>
</dbReference>
<dbReference type="AlphaFoldDB" id="A0A1L9PRQ1"/>
<comment type="function">
    <text evidence="10">Component of the signal recognition particle (SRP) complex, a ribonucleoprotein complex that mediates the cotranslational targeting of secretory and membrane proteins to the endoplasmic reticulum (ER). The SRP complex interacts with the signal sequence in nascent secretory and membrane proteins and directs them to the membrane of the ER.</text>
</comment>
<keyword evidence="8 10" id="KW-0687">Ribonucleoprotein</keyword>
<gene>
    <name evidence="12" type="ORF">ASPVEDRAFT_152515</name>
</gene>
<comment type="subcellular location">
    <subcellularLocation>
        <location evidence="1 10">Cytoplasm</location>
    </subcellularLocation>
    <subcellularLocation>
        <location evidence="2">Nucleus</location>
        <location evidence="2">Nucleolus</location>
    </subcellularLocation>
</comment>
<dbReference type="RefSeq" id="XP_040669884.1">
    <property type="nucleotide sequence ID" value="XM_040808313.1"/>
</dbReference>
<dbReference type="OrthoDB" id="10255118at2759"/>
<keyword evidence="4 10" id="KW-0963">Cytoplasm</keyword>
<dbReference type="GO" id="GO:0030942">
    <property type="term" value="F:endoplasmic reticulum signal peptide binding"/>
    <property type="evidence" value="ECO:0007669"/>
    <property type="project" value="InterPro"/>
</dbReference>